<protein>
    <submittedName>
        <fullName evidence="1">Uncharacterized protein</fullName>
    </submittedName>
</protein>
<organism evidence="1 2">
    <name type="scientific">Scortum barcoo</name>
    <name type="common">barcoo grunter</name>
    <dbReference type="NCBI Taxonomy" id="214431"/>
    <lineage>
        <taxon>Eukaryota</taxon>
        <taxon>Metazoa</taxon>
        <taxon>Chordata</taxon>
        <taxon>Craniata</taxon>
        <taxon>Vertebrata</taxon>
        <taxon>Euteleostomi</taxon>
        <taxon>Actinopterygii</taxon>
        <taxon>Neopterygii</taxon>
        <taxon>Teleostei</taxon>
        <taxon>Neoteleostei</taxon>
        <taxon>Acanthomorphata</taxon>
        <taxon>Eupercaria</taxon>
        <taxon>Centrarchiformes</taxon>
        <taxon>Terapontoidei</taxon>
        <taxon>Terapontidae</taxon>
        <taxon>Scortum</taxon>
    </lineage>
</organism>
<sequence length="432" mass="49549">MPGEEKRSKRTLMETEKKDVKTNPLYICQSLMSGKEADQSLRKYVQLFFDSADFQRKKLPSRCATVCLGLLCVVLLAGNIGQVVYYEIIGRLASADPAQASTSAALTAERKELEARLSNQTKEKDLLQQSYTSATAERDEFNASLGNLKKERDQLQASYTALKQESDELQTSYNNTQKKLEVLKTEHNNLTASKDQLQTIYSNLQREKDELQTLFVTLTKNRDQLQSSYSSLKREKEQLQKSYDTLRVGKDLLQTSYNSLWKGKEQLQTSYNNLRREKEQLQANYSSASLVRDQLEKKINKLRSTPCQSGWKKFDISCYWVSTLKKNWTLSRQDCKEKGADLIVINSREEQIFVNTLLKLNQNAWIGLTDSLEEGTWMWVDGTPVTMTYWQPNQPNSFNGNQDCGEFVPKSPGLGEWNDDGCFAQQVWICEK</sequence>
<proteinExistence type="predicted"/>
<name>A0ACB8V7J8_9TELE</name>
<evidence type="ECO:0000313" key="2">
    <source>
        <dbReference type="Proteomes" id="UP000831701"/>
    </source>
</evidence>
<keyword evidence="2" id="KW-1185">Reference proteome</keyword>
<dbReference type="Proteomes" id="UP000831701">
    <property type="component" value="Chromosome 24"/>
</dbReference>
<evidence type="ECO:0000313" key="1">
    <source>
        <dbReference type="EMBL" id="KAI3351429.1"/>
    </source>
</evidence>
<gene>
    <name evidence="1" type="ORF">L3Q82_020284</name>
</gene>
<comment type="caution">
    <text evidence="1">The sequence shown here is derived from an EMBL/GenBank/DDBJ whole genome shotgun (WGS) entry which is preliminary data.</text>
</comment>
<reference evidence="1" key="1">
    <citation type="submission" date="2022-04" db="EMBL/GenBank/DDBJ databases">
        <title>Jade perch genome.</title>
        <authorList>
            <person name="Chao B."/>
        </authorList>
    </citation>
    <scope>NUCLEOTIDE SEQUENCE</scope>
    <source>
        <strain evidence="1">CB-2022</strain>
    </source>
</reference>
<dbReference type="EMBL" id="CM041554">
    <property type="protein sequence ID" value="KAI3351429.1"/>
    <property type="molecule type" value="Genomic_DNA"/>
</dbReference>
<accession>A0ACB8V7J8</accession>